<dbReference type="SFLD" id="SFLDG01017">
    <property type="entry name" value="Polyprenyl_Transferase_Like"/>
    <property type="match status" value="1"/>
</dbReference>
<dbReference type="KEGG" id="wne:PIG85_08295"/>
<evidence type="ECO:0000256" key="6">
    <source>
        <dbReference type="RuleBase" id="RU004466"/>
    </source>
</evidence>
<evidence type="ECO:0000313" key="7">
    <source>
        <dbReference type="EMBL" id="WCE45638.1"/>
    </source>
</evidence>
<dbReference type="EMBL" id="CP116394">
    <property type="protein sequence ID" value="WCE45638.1"/>
    <property type="molecule type" value="Genomic_DNA"/>
</dbReference>
<dbReference type="PANTHER" id="PTHR12001:SF69">
    <property type="entry name" value="ALL TRANS-POLYPRENYL-DIPHOSPHATE SYNTHASE PDSS1"/>
    <property type="match status" value="1"/>
</dbReference>
<dbReference type="GO" id="GO:0008299">
    <property type="term" value="P:isoprenoid biosynthetic process"/>
    <property type="evidence" value="ECO:0007669"/>
    <property type="project" value="InterPro"/>
</dbReference>
<reference evidence="7" key="1">
    <citation type="submission" date="2023-01" db="EMBL/GenBank/DDBJ databases">
        <title>Comparative Genomic Analysis of the Clinically-Derived Winkia Strain NY0527 Provides Evidence into the Taxonomic Reassignment of Winkia neuii and Characterizes Their Virulence Traits.</title>
        <authorList>
            <person name="Cai X."/>
            <person name="Peng Y."/>
            <person name="Li M."/>
            <person name="Qiu Y."/>
            <person name="Wang Y."/>
            <person name="Xu L."/>
            <person name="Hou Q."/>
        </authorList>
    </citation>
    <scope>NUCLEOTIDE SEQUENCE</scope>
    <source>
        <strain evidence="7">NY0527</strain>
    </source>
</reference>
<evidence type="ECO:0000256" key="4">
    <source>
        <dbReference type="ARBA" id="ARBA00022723"/>
    </source>
</evidence>
<organism evidence="7 8">
    <name type="scientific">Winkia neuii subsp. anitrata</name>
    <dbReference type="NCBI Taxonomy" id="29318"/>
    <lineage>
        <taxon>Bacteria</taxon>
        <taxon>Bacillati</taxon>
        <taxon>Actinomycetota</taxon>
        <taxon>Actinomycetes</taxon>
        <taxon>Actinomycetales</taxon>
        <taxon>Actinomycetaceae</taxon>
        <taxon>Winkia</taxon>
    </lineage>
</organism>
<dbReference type="InterPro" id="IPR008949">
    <property type="entry name" value="Isoprenoid_synthase_dom_sf"/>
</dbReference>
<evidence type="ECO:0000256" key="5">
    <source>
        <dbReference type="ARBA" id="ARBA00022842"/>
    </source>
</evidence>
<dbReference type="GO" id="GO:0046872">
    <property type="term" value="F:metal ion binding"/>
    <property type="evidence" value="ECO:0007669"/>
    <property type="project" value="UniProtKB-KW"/>
</dbReference>
<accession>A0AB38XMW3</accession>
<protein>
    <submittedName>
        <fullName evidence="7">Polyprenyl synthetase family protein</fullName>
    </submittedName>
</protein>
<dbReference type="Gene3D" id="1.10.600.10">
    <property type="entry name" value="Farnesyl Diphosphate Synthase"/>
    <property type="match status" value="1"/>
</dbReference>
<dbReference type="GO" id="GO:0004659">
    <property type="term" value="F:prenyltransferase activity"/>
    <property type="evidence" value="ECO:0007669"/>
    <property type="project" value="InterPro"/>
</dbReference>
<name>A0AB38XMW3_9ACTO</name>
<dbReference type="CDD" id="cd00685">
    <property type="entry name" value="Trans_IPPS_HT"/>
    <property type="match status" value="1"/>
</dbReference>
<keyword evidence="4" id="KW-0479">Metal-binding</keyword>
<comment type="cofactor">
    <cofactor evidence="1">
        <name>Mg(2+)</name>
        <dbReference type="ChEBI" id="CHEBI:18420"/>
    </cofactor>
</comment>
<dbReference type="PANTHER" id="PTHR12001">
    <property type="entry name" value="GERANYLGERANYL PYROPHOSPHATE SYNTHASE"/>
    <property type="match status" value="1"/>
</dbReference>
<gene>
    <name evidence="7" type="ORF">PIG85_08295</name>
</gene>
<comment type="similarity">
    <text evidence="2 6">Belongs to the FPP/GGPP synthase family.</text>
</comment>
<evidence type="ECO:0000256" key="3">
    <source>
        <dbReference type="ARBA" id="ARBA00022679"/>
    </source>
</evidence>
<evidence type="ECO:0000256" key="1">
    <source>
        <dbReference type="ARBA" id="ARBA00001946"/>
    </source>
</evidence>
<dbReference type="SUPFAM" id="SSF48576">
    <property type="entry name" value="Terpenoid synthases"/>
    <property type="match status" value="1"/>
</dbReference>
<evidence type="ECO:0000313" key="8">
    <source>
        <dbReference type="Proteomes" id="UP001211044"/>
    </source>
</evidence>
<dbReference type="AlphaFoldDB" id="A0AB38XMW3"/>
<sequence>MSQTAVTLKSADLQSELEEALEEVERRLRDSVVGARGLVDDLTAHLMAAGGKRMRPMLVLLCAQLGSPSRRSANDVLDAAVVVELTHLATLYHDDVMDSAPSRRGAPAAQRIWGNNRAILAGDVLFSRASRRVAKLGPEAVAQHATTFERLCMGQLNETFGPAEDEDAVAFYLQVLADKTGSLVAQSARYGAEMSGAGPEVANYVAEYGEKVGVAFQIADDVIDLASDPKTSGKTPGTDLREGVDTLPTLLLKAQAANGEIDEAGERILHLLEQDLSDDAALAEVVSALREHPVLEQTRQMAREWAAEAKQILDALPKSDAHAALCEFADLLVDRMS</sequence>
<dbReference type="PROSITE" id="PS00444">
    <property type="entry name" value="POLYPRENYL_SYNTHASE_2"/>
    <property type="match status" value="1"/>
</dbReference>
<dbReference type="Proteomes" id="UP001211044">
    <property type="component" value="Chromosome"/>
</dbReference>
<keyword evidence="5" id="KW-0460">Magnesium</keyword>
<dbReference type="RefSeq" id="WP_004807377.1">
    <property type="nucleotide sequence ID" value="NZ_CP116394.1"/>
</dbReference>
<dbReference type="Pfam" id="PF00348">
    <property type="entry name" value="polyprenyl_synt"/>
    <property type="match status" value="1"/>
</dbReference>
<evidence type="ECO:0000256" key="2">
    <source>
        <dbReference type="ARBA" id="ARBA00006706"/>
    </source>
</evidence>
<dbReference type="InterPro" id="IPR033749">
    <property type="entry name" value="Polyprenyl_synt_CS"/>
</dbReference>
<dbReference type="SFLD" id="SFLDS00005">
    <property type="entry name" value="Isoprenoid_Synthase_Type_I"/>
    <property type="match status" value="1"/>
</dbReference>
<keyword evidence="3 6" id="KW-0808">Transferase</keyword>
<proteinExistence type="inferred from homology"/>
<dbReference type="InterPro" id="IPR000092">
    <property type="entry name" value="Polyprenyl_synt"/>
</dbReference>